<dbReference type="EMBL" id="LXQA010283344">
    <property type="protein sequence ID" value="MCI40734.1"/>
    <property type="molecule type" value="Genomic_DNA"/>
</dbReference>
<evidence type="ECO:0000256" key="1">
    <source>
        <dbReference type="SAM" id="MobiDB-lite"/>
    </source>
</evidence>
<sequence length="67" mass="7333">QQPNFWIEVTQHSDQLRSPRSATASSTVSTANAETFSERVDRGRSTRSNASTASVNTFCELDPKSVS</sequence>
<comment type="caution">
    <text evidence="2">The sequence shown here is derived from an EMBL/GenBank/DDBJ whole genome shotgun (WGS) entry which is preliminary data.</text>
</comment>
<feature type="compositionally biased region" description="Polar residues" evidence="1">
    <location>
        <begin position="1"/>
        <end position="20"/>
    </location>
</feature>
<name>A0A392RXD8_9FABA</name>
<dbReference type="Proteomes" id="UP000265520">
    <property type="component" value="Unassembled WGS sequence"/>
</dbReference>
<organism evidence="2 3">
    <name type="scientific">Trifolium medium</name>
    <dbReference type="NCBI Taxonomy" id="97028"/>
    <lineage>
        <taxon>Eukaryota</taxon>
        <taxon>Viridiplantae</taxon>
        <taxon>Streptophyta</taxon>
        <taxon>Embryophyta</taxon>
        <taxon>Tracheophyta</taxon>
        <taxon>Spermatophyta</taxon>
        <taxon>Magnoliopsida</taxon>
        <taxon>eudicotyledons</taxon>
        <taxon>Gunneridae</taxon>
        <taxon>Pentapetalae</taxon>
        <taxon>rosids</taxon>
        <taxon>fabids</taxon>
        <taxon>Fabales</taxon>
        <taxon>Fabaceae</taxon>
        <taxon>Papilionoideae</taxon>
        <taxon>50 kb inversion clade</taxon>
        <taxon>NPAAA clade</taxon>
        <taxon>Hologalegina</taxon>
        <taxon>IRL clade</taxon>
        <taxon>Trifolieae</taxon>
        <taxon>Trifolium</taxon>
    </lineage>
</organism>
<feature type="compositionally biased region" description="Low complexity" evidence="1">
    <location>
        <begin position="21"/>
        <end position="35"/>
    </location>
</feature>
<evidence type="ECO:0000313" key="2">
    <source>
        <dbReference type="EMBL" id="MCI40734.1"/>
    </source>
</evidence>
<dbReference type="AlphaFoldDB" id="A0A392RXD8"/>
<feature type="region of interest" description="Disordered" evidence="1">
    <location>
        <begin position="1"/>
        <end position="56"/>
    </location>
</feature>
<keyword evidence="3" id="KW-1185">Reference proteome</keyword>
<feature type="non-terminal residue" evidence="2">
    <location>
        <position position="1"/>
    </location>
</feature>
<reference evidence="2 3" key="1">
    <citation type="journal article" date="2018" name="Front. Plant Sci.">
        <title>Red Clover (Trifolium pratense) and Zigzag Clover (T. medium) - A Picture of Genomic Similarities and Differences.</title>
        <authorList>
            <person name="Dluhosova J."/>
            <person name="Istvanek J."/>
            <person name="Nedelnik J."/>
            <person name="Repkova J."/>
        </authorList>
    </citation>
    <scope>NUCLEOTIDE SEQUENCE [LARGE SCALE GENOMIC DNA]</scope>
    <source>
        <strain evidence="3">cv. 10/8</strain>
        <tissue evidence="2">Leaf</tissue>
    </source>
</reference>
<evidence type="ECO:0000313" key="3">
    <source>
        <dbReference type="Proteomes" id="UP000265520"/>
    </source>
</evidence>
<feature type="compositionally biased region" description="Polar residues" evidence="1">
    <location>
        <begin position="46"/>
        <end position="56"/>
    </location>
</feature>
<protein>
    <submittedName>
        <fullName evidence="2">Uncharacterized protein</fullName>
    </submittedName>
</protein>
<proteinExistence type="predicted"/>
<accession>A0A392RXD8</accession>